<dbReference type="PANTHER" id="PTHR31739">
    <property type="entry name" value="ENT-COPALYL DIPHOSPHATE SYNTHASE, CHLOROPLASTIC"/>
    <property type="match status" value="1"/>
</dbReference>
<evidence type="ECO:0000256" key="2">
    <source>
        <dbReference type="SAM" id="MobiDB-lite"/>
    </source>
</evidence>
<dbReference type="Gene3D" id="1.50.10.20">
    <property type="match status" value="1"/>
</dbReference>
<keyword evidence="4" id="KW-1185">Reference proteome</keyword>
<dbReference type="Gene3D" id="1.50.10.160">
    <property type="match status" value="1"/>
</dbReference>
<feature type="region of interest" description="Disordered" evidence="2">
    <location>
        <begin position="651"/>
        <end position="676"/>
    </location>
</feature>
<protein>
    <submittedName>
        <fullName evidence="3">Ent-kaurene synthase</fullName>
    </submittedName>
</protein>
<dbReference type="SUPFAM" id="SSF48239">
    <property type="entry name" value="Terpenoid cyclases/Protein prenyltransferases"/>
    <property type="match status" value="1"/>
</dbReference>
<evidence type="ECO:0000256" key="1">
    <source>
        <dbReference type="ARBA" id="ARBA00006333"/>
    </source>
</evidence>
<gene>
    <name evidence="3" type="ORF">EK21DRAFT_47027</name>
</gene>
<dbReference type="GO" id="GO:0010333">
    <property type="term" value="F:terpene synthase activity"/>
    <property type="evidence" value="ECO:0007669"/>
    <property type="project" value="InterPro"/>
</dbReference>
<dbReference type="AlphaFoldDB" id="A0A9P4H5C8"/>
<proteinExistence type="inferred from homology"/>
<comment type="caution">
    <text evidence="3">The sequence shown here is derived from an EMBL/GenBank/DDBJ whole genome shotgun (WGS) entry which is preliminary data.</text>
</comment>
<dbReference type="PANTHER" id="PTHR31739:SF25">
    <property type="entry name" value="(E,E)-GERANYLLINALOOL SYNTHASE"/>
    <property type="match status" value="1"/>
</dbReference>
<evidence type="ECO:0000313" key="4">
    <source>
        <dbReference type="Proteomes" id="UP000799777"/>
    </source>
</evidence>
<evidence type="ECO:0000313" key="3">
    <source>
        <dbReference type="EMBL" id="KAF2026976.1"/>
    </source>
</evidence>
<dbReference type="Proteomes" id="UP000799777">
    <property type="component" value="Unassembled WGS sequence"/>
</dbReference>
<reference evidence="3" key="1">
    <citation type="journal article" date="2020" name="Stud. Mycol.">
        <title>101 Dothideomycetes genomes: a test case for predicting lifestyles and emergence of pathogens.</title>
        <authorList>
            <person name="Haridas S."/>
            <person name="Albert R."/>
            <person name="Binder M."/>
            <person name="Bloem J."/>
            <person name="Labutti K."/>
            <person name="Salamov A."/>
            <person name="Andreopoulos B."/>
            <person name="Baker S."/>
            <person name="Barry K."/>
            <person name="Bills G."/>
            <person name="Bluhm B."/>
            <person name="Cannon C."/>
            <person name="Castanera R."/>
            <person name="Culley D."/>
            <person name="Daum C."/>
            <person name="Ezra D."/>
            <person name="Gonzalez J."/>
            <person name="Henrissat B."/>
            <person name="Kuo A."/>
            <person name="Liang C."/>
            <person name="Lipzen A."/>
            <person name="Lutzoni F."/>
            <person name="Magnuson J."/>
            <person name="Mondo S."/>
            <person name="Nolan M."/>
            <person name="Ohm R."/>
            <person name="Pangilinan J."/>
            <person name="Park H.-J."/>
            <person name="Ramirez L."/>
            <person name="Alfaro M."/>
            <person name="Sun H."/>
            <person name="Tritt A."/>
            <person name="Yoshinaga Y."/>
            <person name="Zwiers L.-H."/>
            <person name="Turgeon B."/>
            <person name="Goodwin S."/>
            <person name="Spatafora J."/>
            <person name="Crous P."/>
            <person name="Grigoriev I."/>
        </authorList>
    </citation>
    <scope>NUCLEOTIDE SEQUENCE</scope>
    <source>
        <strain evidence="3">CBS 110217</strain>
    </source>
</reference>
<feature type="non-terminal residue" evidence="3">
    <location>
        <position position="894"/>
    </location>
</feature>
<name>A0A9P4H5C8_9PLEO</name>
<dbReference type="InterPro" id="IPR050148">
    <property type="entry name" value="Terpene_synthase-like"/>
</dbReference>
<feature type="non-terminal residue" evidence="3">
    <location>
        <position position="1"/>
    </location>
</feature>
<accession>A0A9P4H5C8</accession>
<dbReference type="EMBL" id="ML978234">
    <property type="protein sequence ID" value="KAF2026976.1"/>
    <property type="molecule type" value="Genomic_DNA"/>
</dbReference>
<sequence>GSFSPAVYDTAWISMVAKEGPDGKRRYLFPKAFSYLLETQLPNGSWPAYSATIDGVLNTLAALLALKVRSNDDSFTRLELQERCQRAETAVRIMLKSWDIGSTDRVGFEVLVPGLLRFLEQKNIHFQFDGRAQLMKLSKSKTAIAQHMVRAEKQTTILHSLEAFVGILNFDDARHHKLPNGSMLNSPASTAAYLMHSSEWDSEAEGYLRMVLDQYAAKGHKGGVPSAFPSPVFETSWIIVTLLKSGSTSQDLGATELDVLADYLGVLLQKEGGKVGFAPSCLADADDTANVLSALCILGREVDIDPMLSAFEKPAHFITYEGERNASFSANCNVLLCLLESPKRHQYASQIVKSARFLDSLWKQGKLQDKWNTSSCYSMMLLAKAFVGVLREFGDKDVDVGTDMKELVKERLPAILLNVFIDLIERQNPDGSWDSKHEVSAYAVLALAPLLAMLWPAALRNAGNACFEKGKSYILRNMQHWEQGDYLWIEKVAYSLPTLSQAYCLAAAKVSFAESEVLPIRTLEPDKRLAKFFSRIEPFSKGPSWKLEACVAQSLYSVNALRRSKLRVFPEMEKTSNHEYLQFIPFTWIGCNSFYDCGVTPEVLWEMMLISMLNFQVDAYMETVIGIDLVENLAGVRGVIDGLCRTKSDSVEQSGGPGSFPAAADVNFTPPSSEPSTTSLREVEIVLSAYTTHILQHAFVLRSPAYLQSWLRRTLNQFLHAHVTHIEDCVGFPETTYHNWVHTTSADHTSCPFSFVFYLCLMHGGRAVRGKQCDDLFSGARTKYLLEDACRHLATICRQYNDYGSVARDQKEENLNSINFPEFQDASAQGEGTTPKDSSEDSQAEAKGCLLKIAEYERTCLNLALDSLKTKVDGSAMRELELFFEVTDLYGRIY</sequence>
<organism evidence="3 4">
    <name type="scientific">Setomelanomma holmii</name>
    <dbReference type="NCBI Taxonomy" id="210430"/>
    <lineage>
        <taxon>Eukaryota</taxon>
        <taxon>Fungi</taxon>
        <taxon>Dikarya</taxon>
        <taxon>Ascomycota</taxon>
        <taxon>Pezizomycotina</taxon>
        <taxon>Dothideomycetes</taxon>
        <taxon>Pleosporomycetidae</taxon>
        <taxon>Pleosporales</taxon>
        <taxon>Pleosporineae</taxon>
        <taxon>Phaeosphaeriaceae</taxon>
        <taxon>Setomelanomma</taxon>
    </lineage>
</organism>
<dbReference type="GO" id="GO:0000287">
    <property type="term" value="F:magnesium ion binding"/>
    <property type="evidence" value="ECO:0007669"/>
    <property type="project" value="TreeGrafter"/>
</dbReference>
<dbReference type="GO" id="GO:0016102">
    <property type="term" value="P:diterpenoid biosynthetic process"/>
    <property type="evidence" value="ECO:0007669"/>
    <property type="project" value="TreeGrafter"/>
</dbReference>
<comment type="similarity">
    <text evidence="1">Belongs to the terpene synthase family.</text>
</comment>
<dbReference type="OrthoDB" id="2343925at2759"/>
<dbReference type="InterPro" id="IPR008930">
    <property type="entry name" value="Terpenoid_cyclase/PrenylTrfase"/>
</dbReference>